<keyword evidence="3" id="KW-1185">Reference proteome</keyword>
<evidence type="ECO:0000313" key="3">
    <source>
        <dbReference type="Proteomes" id="UP001187682"/>
    </source>
</evidence>
<evidence type="ECO:0000256" key="1">
    <source>
        <dbReference type="SAM" id="MobiDB-lite"/>
    </source>
</evidence>
<dbReference type="PANTHER" id="PTHR44163">
    <property type="entry name" value="U3 SMALL NUCLEOLAR RNA-ASSOCIATED PROTEIN 4 HOMOLOG"/>
    <property type="match status" value="1"/>
</dbReference>
<dbReference type="AlphaFoldDB" id="A0AAE8MYN4"/>
<dbReference type="Proteomes" id="UP001187682">
    <property type="component" value="Unassembled WGS sequence"/>
</dbReference>
<dbReference type="InterPro" id="IPR001680">
    <property type="entry name" value="WD40_rpt"/>
</dbReference>
<organism evidence="2 3">
    <name type="scientific">Cephalotrichum gorgonifer</name>
    <dbReference type="NCBI Taxonomy" id="2041049"/>
    <lineage>
        <taxon>Eukaryota</taxon>
        <taxon>Fungi</taxon>
        <taxon>Dikarya</taxon>
        <taxon>Ascomycota</taxon>
        <taxon>Pezizomycotina</taxon>
        <taxon>Sordariomycetes</taxon>
        <taxon>Hypocreomycetidae</taxon>
        <taxon>Microascales</taxon>
        <taxon>Microascaceae</taxon>
        <taxon>Cephalotrichum</taxon>
    </lineage>
</organism>
<dbReference type="GO" id="GO:0034455">
    <property type="term" value="C:t-UTP complex"/>
    <property type="evidence" value="ECO:0007669"/>
    <property type="project" value="TreeGrafter"/>
</dbReference>
<dbReference type="Gene3D" id="2.130.10.10">
    <property type="entry name" value="YVTN repeat-like/Quinoprotein amine dehydrogenase"/>
    <property type="match status" value="3"/>
</dbReference>
<evidence type="ECO:0000313" key="2">
    <source>
        <dbReference type="EMBL" id="SPO02179.1"/>
    </source>
</evidence>
<dbReference type="Pfam" id="PF00400">
    <property type="entry name" value="WD40"/>
    <property type="match status" value="1"/>
</dbReference>
<feature type="compositionally biased region" description="Basic and acidic residues" evidence="1">
    <location>
        <begin position="775"/>
        <end position="785"/>
    </location>
</feature>
<feature type="region of interest" description="Disordered" evidence="1">
    <location>
        <begin position="775"/>
        <end position="796"/>
    </location>
</feature>
<comment type="caution">
    <text evidence="2">The sequence shown here is derived from an EMBL/GenBank/DDBJ whole genome shotgun (WGS) entry which is preliminary data.</text>
</comment>
<dbReference type="SUPFAM" id="SSF50978">
    <property type="entry name" value="WD40 repeat-like"/>
    <property type="match status" value="1"/>
</dbReference>
<sequence>MDIHRCRFVLFPPAPINALAFSPPHPTNSRLAVGRDNGDIEIWNPLNGAWLQEKIIHGGLDRSVDGLVWVAEPDQKLSDDKTVPGRLRLFSIGSSSTITEWDLVKGVPKRHATGNHGEIWCLAAQPVPAKKGSKPGSDLSSHHQTTRLIAGTIKGELISYSIEDDTLRFDKVLVRSQAKKHQLLSISFPNRHMAVVGCSDSTIRIYDLRKGMLLKTMSLGSDLAGGSKDIIVWSVKCLPDGDIVSADSTGQICIWDGKTFTLTQRLQSHDSDALSLAVSADASVIVSGGMDKKTIFYKKLTGSGRWGKVWSRRYHDHDVKAMASFASGSKNVVVSGGPDGAPVVLPMKEIGLENHRRLSHLPQQPALAGAVKARFMVSWWNQEIRIWLFRESVDAMRDNVDESELNRNRKLLKKIVVKTESNLSSAVISPDGTFLAASSASGIRAWRLHHNNPTVPKEVGITEIKLPTAFAEVGAAGLTISPDGKWLSIVTEGTLVSIARISLTEDSTGLLPPRKIQRLKRLPRDVPKHKLLGGLGSYNRSITKTCFSPDSRMLATVDLAGFIDTWILRDPSEATENGIESGEDTSSSSDDDSDDDSDVDGQIPNGASQSREKWVRNPAASQLPKLSSTPVVLSFSPDVPRQPMMNGNAENGAVKSHDDYTLLAVTTPFEVLTFNPLQGTLTDWARRNKRAQMPPQVLDIRDSAMGVVWNGPCAFIYGPSFVFKLNITLDTKITPSQSQKRKRATKDHGAGSKMQVGALGPHKVYKFDGASKEPRVLSNDARHDDDEMDISEEDDEDVGLAHRGELQTLREAEGAEESEESPGDGGDRWHLVTKFRPILGIAPIGEEGSKVEVALVERPLWQIDLPVRYGDDKEKTYY</sequence>
<feature type="compositionally biased region" description="Acidic residues" evidence="1">
    <location>
        <begin position="589"/>
        <end position="599"/>
    </location>
</feature>
<dbReference type="InterPro" id="IPR015943">
    <property type="entry name" value="WD40/YVTN_repeat-like_dom_sf"/>
</dbReference>
<dbReference type="InterPro" id="IPR036322">
    <property type="entry name" value="WD40_repeat_dom_sf"/>
</dbReference>
<proteinExistence type="predicted"/>
<gene>
    <name evidence="2" type="ORF">DNG_04852</name>
</gene>
<accession>A0AAE8MYN4</accession>
<dbReference type="InterPro" id="IPR046351">
    <property type="entry name" value="UTP4"/>
</dbReference>
<dbReference type="GO" id="GO:0003723">
    <property type="term" value="F:RNA binding"/>
    <property type="evidence" value="ECO:0007669"/>
    <property type="project" value="TreeGrafter"/>
</dbReference>
<dbReference type="GO" id="GO:0030686">
    <property type="term" value="C:90S preribosome"/>
    <property type="evidence" value="ECO:0007669"/>
    <property type="project" value="InterPro"/>
</dbReference>
<name>A0AAE8MYN4_9PEZI</name>
<reference evidence="2" key="1">
    <citation type="submission" date="2018-03" db="EMBL/GenBank/DDBJ databases">
        <authorList>
            <person name="Guldener U."/>
        </authorList>
    </citation>
    <scope>NUCLEOTIDE SEQUENCE</scope>
</reference>
<feature type="region of interest" description="Disordered" evidence="1">
    <location>
        <begin position="809"/>
        <end position="829"/>
    </location>
</feature>
<dbReference type="SUPFAM" id="SSF50969">
    <property type="entry name" value="YVTN repeat-like/Quinoprotein amine dehydrogenase"/>
    <property type="match status" value="1"/>
</dbReference>
<dbReference type="InterPro" id="IPR011044">
    <property type="entry name" value="Quino_amine_DH_bsu"/>
</dbReference>
<dbReference type="EMBL" id="ONZQ02000006">
    <property type="protein sequence ID" value="SPO02179.1"/>
    <property type="molecule type" value="Genomic_DNA"/>
</dbReference>
<dbReference type="PANTHER" id="PTHR44163:SF1">
    <property type="entry name" value="U3 SMALL NUCLEOLAR RNA-ASSOCIATED PROTEIN 4 HOMOLOG"/>
    <property type="match status" value="1"/>
</dbReference>
<feature type="region of interest" description="Disordered" evidence="1">
    <location>
        <begin position="734"/>
        <end position="755"/>
    </location>
</feature>
<dbReference type="GO" id="GO:0032040">
    <property type="term" value="C:small-subunit processome"/>
    <property type="evidence" value="ECO:0007669"/>
    <property type="project" value="TreeGrafter"/>
</dbReference>
<feature type="region of interest" description="Disordered" evidence="1">
    <location>
        <begin position="573"/>
        <end position="621"/>
    </location>
</feature>
<feature type="compositionally biased region" description="Acidic residues" evidence="1">
    <location>
        <begin position="786"/>
        <end position="796"/>
    </location>
</feature>
<dbReference type="SMART" id="SM00320">
    <property type="entry name" value="WD40"/>
    <property type="match status" value="7"/>
</dbReference>
<protein>
    <submittedName>
        <fullName evidence="2">Related to UTP4 - U3 snoRNP protein</fullName>
    </submittedName>
</protein>
<dbReference type="GO" id="GO:0000462">
    <property type="term" value="P:maturation of SSU-rRNA from tricistronic rRNA transcript (SSU-rRNA, 5.8S rRNA, LSU-rRNA)"/>
    <property type="evidence" value="ECO:0007669"/>
    <property type="project" value="InterPro"/>
</dbReference>